<dbReference type="PANTHER" id="PTHR21600">
    <property type="entry name" value="MITOCHONDRIAL RNA PSEUDOURIDINE SYNTHASE"/>
    <property type="match status" value="1"/>
</dbReference>
<keyword evidence="2 4" id="KW-0413">Isomerase</keyword>
<dbReference type="Pfam" id="PF00849">
    <property type="entry name" value="PseudoU_synth_2"/>
    <property type="match status" value="1"/>
</dbReference>
<dbReference type="NCBIfam" id="TIGR00005">
    <property type="entry name" value="rluA_subfam"/>
    <property type="match status" value="1"/>
</dbReference>
<evidence type="ECO:0000256" key="4">
    <source>
        <dbReference type="RuleBase" id="RU362028"/>
    </source>
</evidence>
<dbReference type="AlphaFoldDB" id="A0A9W6FZ54"/>
<dbReference type="GO" id="GO:0003723">
    <property type="term" value="F:RNA binding"/>
    <property type="evidence" value="ECO:0007669"/>
    <property type="project" value="InterPro"/>
</dbReference>
<evidence type="ECO:0000256" key="3">
    <source>
        <dbReference type="PIRSR" id="PIRSR606225-1"/>
    </source>
</evidence>
<dbReference type="Proteomes" id="UP001144352">
    <property type="component" value="Unassembled WGS sequence"/>
</dbReference>
<sequence length="248" mass="27457">MPAAKRPPTKHHPKGLTVLYEDKDVIVVEKPCGLLTIGTDRDKSRTVHTILNEYVRKGDPRSRNRIYIVHRLDRDTSGILILAKSEAAKMYLQEHWQDTDKRYLTVVHGRLAVKAGTISSCLAENSALKVYSTPDAAQGKLSHTEYAVIKEAKGFSLLEIHLLTGRKHQIRVHLSEMGHPVVGDRKYGKGSEAHGNLALHARSLSFTHPVSGKRLTFETPVPDYFTRLVGSIAMSAAAPVGTLTKDKP</sequence>
<dbReference type="PANTHER" id="PTHR21600:SF44">
    <property type="entry name" value="RIBOSOMAL LARGE SUBUNIT PSEUDOURIDINE SYNTHASE D"/>
    <property type="match status" value="1"/>
</dbReference>
<proteinExistence type="inferred from homology"/>
<dbReference type="Gene3D" id="3.30.2350.10">
    <property type="entry name" value="Pseudouridine synthase"/>
    <property type="match status" value="1"/>
</dbReference>
<dbReference type="EC" id="5.4.99.-" evidence="4"/>
<dbReference type="CDD" id="cd02869">
    <property type="entry name" value="PseudoU_synth_RluA_like"/>
    <property type="match status" value="1"/>
</dbReference>
<dbReference type="InterPro" id="IPR006225">
    <property type="entry name" value="PsdUridine_synth_RluC/D"/>
</dbReference>
<evidence type="ECO:0000256" key="2">
    <source>
        <dbReference type="ARBA" id="ARBA00023235"/>
    </source>
</evidence>
<reference evidence="6" key="1">
    <citation type="submission" date="2022-12" db="EMBL/GenBank/DDBJ databases">
        <title>Reference genome sequencing for broad-spectrum identification of bacterial and archaeal isolates by mass spectrometry.</title>
        <authorList>
            <person name="Sekiguchi Y."/>
            <person name="Tourlousse D.M."/>
        </authorList>
    </citation>
    <scope>NUCLEOTIDE SEQUENCE</scope>
    <source>
        <strain evidence="6">H2</strain>
    </source>
</reference>
<comment type="similarity">
    <text evidence="1 4">Belongs to the pseudouridine synthase RluA family.</text>
</comment>
<feature type="active site" evidence="3">
    <location>
        <position position="73"/>
    </location>
</feature>
<dbReference type="GO" id="GO:0009982">
    <property type="term" value="F:pseudouridine synthase activity"/>
    <property type="evidence" value="ECO:0007669"/>
    <property type="project" value="InterPro"/>
</dbReference>
<dbReference type="RefSeq" id="WP_214186884.1">
    <property type="nucleotide sequence ID" value="NZ_BSDS01000001.1"/>
</dbReference>
<keyword evidence="7" id="KW-1185">Reference proteome</keyword>
<name>A0A9W6FZ54_9BACT</name>
<evidence type="ECO:0000259" key="5">
    <source>
        <dbReference type="Pfam" id="PF00849"/>
    </source>
</evidence>
<accession>A0A9W6FZ54</accession>
<dbReference type="GO" id="GO:0140098">
    <property type="term" value="F:catalytic activity, acting on RNA"/>
    <property type="evidence" value="ECO:0007669"/>
    <property type="project" value="UniProtKB-ARBA"/>
</dbReference>
<organism evidence="6 7">
    <name type="scientific">Geobacter hydrogenophilus</name>
    <dbReference type="NCBI Taxonomy" id="40983"/>
    <lineage>
        <taxon>Bacteria</taxon>
        <taxon>Pseudomonadati</taxon>
        <taxon>Thermodesulfobacteriota</taxon>
        <taxon>Desulfuromonadia</taxon>
        <taxon>Geobacterales</taxon>
        <taxon>Geobacteraceae</taxon>
        <taxon>Geobacter</taxon>
    </lineage>
</organism>
<feature type="domain" description="Pseudouridine synthase RsuA/RluA-like" evidence="5">
    <location>
        <begin position="24"/>
        <end position="175"/>
    </location>
</feature>
<dbReference type="InterPro" id="IPR020103">
    <property type="entry name" value="PsdUridine_synth_cat_dom_sf"/>
</dbReference>
<dbReference type="InterPro" id="IPR050188">
    <property type="entry name" value="RluA_PseudoU_synthase"/>
</dbReference>
<dbReference type="GO" id="GO:0000455">
    <property type="term" value="P:enzyme-directed rRNA pseudouridine synthesis"/>
    <property type="evidence" value="ECO:0007669"/>
    <property type="project" value="TreeGrafter"/>
</dbReference>
<comment type="function">
    <text evidence="4">Responsible for synthesis of pseudouridine from uracil.</text>
</comment>
<evidence type="ECO:0000313" key="6">
    <source>
        <dbReference type="EMBL" id="GLI37458.1"/>
    </source>
</evidence>
<gene>
    <name evidence="6" type="ORF">GHYDROH2_09590</name>
</gene>
<evidence type="ECO:0000256" key="1">
    <source>
        <dbReference type="ARBA" id="ARBA00010876"/>
    </source>
</evidence>
<dbReference type="EMBL" id="BSDS01000001">
    <property type="protein sequence ID" value="GLI37458.1"/>
    <property type="molecule type" value="Genomic_DNA"/>
</dbReference>
<dbReference type="InterPro" id="IPR006224">
    <property type="entry name" value="PsdUridine_synth_RluA-like_CS"/>
</dbReference>
<dbReference type="InterPro" id="IPR006145">
    <property type="entry name" value="PsdUridine_synth_RsuA/RluA"/>
</dbReference>
<protein>
    <recommendedName>
        <fullName evidence="4">Pseudouridine synthase</fullName>
        <ecNumber evidence="4">5.4.99.-</ecNumber>
    </recommendedName>
</protein>
<dbReference type="SUPFAM" id="SSF55120">
    <property type="entry name" value="Pseudouridine synthase"/>
    <property type="match status" value="1"/>
</dbReference>
<comment type="catalytic activity">
    <reaction evidence="4">
        <text>a uridine in RNA = a pseudouridine in RNA</text>
        <dbReference type="Rhea" id="RHEA:48348"/>
        <dbReference type="Rhea" id="RHEA-COMP:12068"/>
        <dbReference type="Rhea" id="RHEA-COMP:12069"/>
        <dbReference type="ChEBI" id="CHEBI:65314"/>
        <dbReference type="ChEBI" id="CHEBI:65315"/>
    </reaction>
</comment>
<comment type="caution">
    <text evidence="6">The sequence shown here is derived from an EMBL/GenBank/DDBJ whole genome shotgun (WGS) entry which is preliminary data.</text>
</comment>
<evidence type="ECO:0000313" key="7">
    <source>
        <dbReference type="Proteomes" id="UP001144352"/>
    </source>
</evidence>
<dbReference type="PROSITE" id="PS01129">
    <property type="entry name" value="PSI_RLU"/>
    <property type="match status" value="1"/>
</dbReference>